<dbReference type="GO" id="GO:0003700">
    <property type="term" value="F:DNA-binding transcription factor activity"/>
    <property type="evidence" value="ECO:0007669"/>
    <property type="project" value="TreeGrafter"/>
</dbReference>
<organism evidence="2 3">
    <name type="scientific">Desulfoglaeba alkanexedens ALDC</name>
    <dbReference type="NCBI Taxonomy" id="980445"/>
    <lineage>
        <taxon>Bacteria</taxon>
        <taxon>Pseudomonadati</taxon>
        <taxon>Thermodesulfobacteriota</taxon>
        <taxon>Syntrophobacteria</taxon>
        <taxon>Syntrophobacterales</taxon>
        <taxon>Syntrophobacteraceae</taxon>
        <taxon>Desulfoglaeba</taxon>
    </lineage>
</organism>
<dbReference type="PANTHER" id="PTHR24567:SF26">
    <property type="entry name" value="REGULATORY PROTEIN YEIL"/>
    <property type="match status" value="1"/>
</dbReference>
<feature type="domain" description="Cyclic nucleotide-binding" evidence="1">
    <location>
        <begin position="25"/>
        <end position="97"/>
    </location>
</feature>
<evidence type="ECO:0000313" key="3">
    <source>
        <dbReference type="Proteomes" id="UP000298602"/>
    </source>
</evidence>
<name>A0A4P8L5J0_9BACT</name>
<dbReference type="Pfam" id="PF00027">
    <property type="entry name" value="cNMP_binding"/>
    <property type="match status" value="2"/>
</dbReference>
<evidence type="ECO:0000259" key="1">
    <source>
        <dbReference type="PROSITE" id="PS50042"/>
    </source>
</evidence>
<dbReference type="PANTHER" id="PTHR24567">
    <property type="entry name" value="CRP FAMILY TRANSCRIPTIONAL REGULATORY PROTEIN"/>
    <property type="match status" value="1"/>
</dbReference>
<dbReference type="SUPFAM" id="SSF51206">
    <property type="entry name" value="cAMP-binding domain-like"/>
    <property type="match status" value="2"/>
</dbReference>
<dbReference type="EMBL" id="CP040098">
    <property type="protein sequence ID" value="QCQ23258.1"/>
    <property type="molecule type" value="Genomic_DNA"/>
</dbReference>
<evidence type="ECO:0000313" key="2">
    <source>
        <dbReference type="EMBL" id="QCQ23258.1"/>
    </source>
</evidence>
<dbReference type="GO" id="GO:0005829">
    <property type="term" value="C:cytosol"/>
    <property type="evidence" value="ECO:0007669"/>
    <property type="project" value="TreeGrafter"/>
</dbReference>
<dbReference type="RefSeq" id="WP_137425537.1">
    <property type="nucleotide sequence ID" value="NZ_CP040098.1"/>
</dbReference>
<dbReference type="InterPro" id="IPR000595">
    <property type="entry name" value="cNMP-bd_dom"/>
</dbReference>
<reference evidence="2 3" key="1">
    <citation type="submission" date="2019-05" db="EMBL/GenBank/DDBJ databases">
        <title>The Complete Genome Sequence of the n-alkane-degrading Desulfoglaeba alkanexedens ALDC reveals multiple alkylsuccinate synthase gene clusters.</title>
        <authorList>
            <person name="Callaghan A.V."/>
            <person name="Davidova I.A."/>
            <person name="Duncan K.E."/>
            <person name="Morris B."/>
            <person name="McInerney M.J."/>
        </authorList>
    </citation>
    <scope>NUCLEOTIDE SEQUENCE [LARGE SCALE GENOMIC DNA]</scope>
    <source>
        <strain evidence="2 3">ALDC</strain>
    </source>
</reference>
<reference evidence="2 3" key="2">
    <citation type="submission" date="2019-05" db="EMBL/GenBank/DDBJ databases">
        <authorList>
            <person name="Suflita J.M."/>
            <person name="Marks C.R."/>
        </authorList>
    </citation>
    <scope>NUCLEOTIDE SEQUENCE [LARGE SCALE GENOMIC DNA]</scope>
    <source>
        <strain evidence="2 3">ALDC</strain>
    </source>
</reference>
<dbReference type="InterPro" id="IPR018490">
    <property type="entry name" value="cNMP-bd_dom_sf"/>
</dbReference>
<sequence>MTTSKRNRHLSAPEEERPDYRFDVRTYDEGDIVLCAGQEVSNFYVILDGSVKVTRDGRKIRVLGEQDVFGMECLVEPHFPYTVQAVTAARIAIYDVEAVDYFIARTPRMARTILLSVVKQLVDTGEVVFEDREVQLPQDVEIRFFGDGERVVHEGSQGREFFRLVSADGGLRVTRGGLEVGRIERPGTFFGAMACLLRLPWKASVTSVGESTVQVFPADRLLSFAREFPDLAVDLIQRLSSRLVEMNRNLIAKGHPENEWDDLL</sequence>
<dbReference type="InterPro" id="IPR050397">
    <property type="entry name" value="Env_Response_Regulators"/>
</dbReference>
<accession>A0A4P8L5J0</accession>
<protein>
    <submittedName>
        <fullName evidence="2">Cyclic nucleotide-binding domain-containing protein</fullName>
    </submittedName>
</protein>
<dbReference type="Proteomes" id="UP000298602">
    <property type="component" value="Chromosome"/>
</dbReference>
<keyword evidence="3" id="KW-1185">Reference proteome</keyword>
<proteinExistence type="predicted"/>
<feature type="domain" description="Cyclic nucleotide-binding" evidence="1">
    <location>
        <begin position="135"/>
        <end position="220"/>
    </location>
</feature>
<dbReference type="PROSITE" id="PS50042">
    <property type="entry name" value="CNMP_BINDING_3"/>
    <property type="match status" value="2"/>
</dbReference>
<dbReference type="CDD" id="cd00038">
    <property type="entry name" value="CAP_ED"/>
    <property type="match status" value="2"/>
</dbReference>
<dbReference type="AlphaFoldDB" id="A0A4P8L5J0"/>
<dbReference type="KEGG" id="dax:FDQ92_14395"/>
<dbReference type="OrthoDB" id="9766267at2"/>
<dbReference type="Gene3D" id="2.60.120.10">
    <property type="entry name" value="Jelly Rolls"/>
    <property type="match status" value="2"/>
</dbReference>
<dbReference type="InterPro" id="IPR014710">
    <property type="entry name" value="RmlC-like_jellyroll"/>
</dbReference>
<gene>
    <name evidence="2" type="ORF">FDQ92_14395</name>
</gene>
<dbReference type="SMART" id="SM00100">
    <property type="entry name" value="cNMP"/>
    <property type="match status" value="2"/>
</dbReference>